<dbReference type="Proteomes" id="UP000278807">
    <property type="component" value="Unassembled WGS sequence"/>
</dbReference>
<organism evidence="4">
    <name type="scientific">Rodentolepis nana</name>
    <name type="common">Dwarf tapeworm</name>
    <name type="synonym">Hymenolepis nana</name>
    <dbReference type="NCBI Taxonomy" id="102285"/>
    <lineage>
        <taxon>Eukaryota</taxon>
        <taxon>Metazoa</taxon>
        <taxon>Spiralia</taxon>
        <taxon>Lophotrochozoa</taxon>
        <taxon>Platyhelminthes</taxon>
        <taxon>Cestoda</taxon>
        <taxon>Eucestoda</taxon>
        <taxon>Cyclophyllidea</taxon>
        <taxon>Hymenolepididae</taxon>
        <taxon>Rodentolepis</taxon>
    </lineage>
</organism>
<dbReference type="EMBL" id="UZAE01013349">
    <property type="protein sequence ID" value="VDO09416.1"/>
    <property type="molecule type" value="Genomic_DNA"/>
</dbReference>
<evidence type="ECO:0000256" key="1">
    <source>
        <dbReference type="SAM" id="Phobius"/>
    </source>
</evidence>
<keyword evidence="1" id="KW-0812">Transmembrane</keyword>
<reference evidence="4" key="1">
    <citation type="submission" date="2017-02" db="UniProtKB">
        <authorList>
            <consortium name="WormBaseParasite"/>
        </authorList>
    </citation>
    <scope>IDENTIFICATION</scope>
</reference>
<feature type="transmembrane region" description="Helical" evidence="1">
    <location>
        <begin position="164"/>
        <end position="190"/>
    </location>
</feature>
<sequence>MSNHSSQAFSELDSVNDVIQVISGDGRFDHSHSHSHKCRHHHHNHCHKSEKDEVKSQSEDILRHLKSFWIVVPFICLFIMKEAVVHSTGVWVLVSLCVTSLYLNSRLKGATQGFEPPIYAFLTSIFICGTVCLFFYILHFRRNEIHLGLFCIPNKIPSEDWISLLWAVIIVDFSLKIFTIFLKSLVVFLASHRLFQISTQVSLA</sequence>
<gene>
    <name evidence="2" type="ORF">HNAJ_LOCUS11048</name>
</gene>
<keyword evidence="1" id="KW-0472">Membrane</keyword>
<keyword evidence="1" id="KW-1133">Transmembrane helix</keyword>
<dbReference type="AlphaFoldDB" id="A0A0R3TTK9"/>
<dbReference type="OrthoDB" id="9049620at2759"/>
<accession>A0A0R3TTK9</accession>
<evidence type="ECO:0000313" key="2">
    <source>
        <dbReference type="EMBL" id="VDO09416.1"/>
    </source>
</evidence>
<feature type="transmembrane region" description="Helical" evidence="1">
    <location>
        <begin position="117"/>
        <end position="138"/>
    </location>
</feature>
<dbReference type="WBParaSite" id="HNAJ_0001105801-mRNA-1">
    <property type="protein sequence ID" value="HNAJ_0001105801-mRNA-1"/>
    <property type="gene ID" value="HNAJ_0001105801"/>
</dbReference>
<proteinExistence type="predicted"/>
<evidence type="ECO:0000313" key="3">
    <source>
        <dbReference type="Proteomes" id="UP000278807"/>
    </source>
</evidence>
<protein>
    <submittedName>
        <fullName evidence="4">Pecanex-like protein</fullName>
    </submittedName>
</protein>
<feature type="transmembrane region" description="Helical" evidence="1">
    <location>
        <begin position="86"/>
        <end position="105"/>
    </location>
</feature>
<reference evidence="2 3" key="2">
    <citation type="submission" date="2018-11" db="EMBL/GenBank/DDBJ databases">
        <authorList>
            <consortium name="Pathogen Informatics"/>
        </authorList>
    </citation>
    <scope>NUCLEOTIDE SEQUENCE [LARGE SCALE GENOMIC DNA]</scope>
</reference>
<evidence type="ECO:0000313" key="4">
    <source>
        <dbReference type="WBParaSite" id="HNAJ_0001105801-mRNA-1"/>
    </source>
</evidence>
<keyword evidence="3" id="KW-1185">Reference proteome</keyword>
<name>A0A0R3TTK9_RODNA</name>